<dbReference type="GO" id="GO:0003682">
    <property type="term" value="F:chromatin binding"/>
    <property type="evidence" value="ECO:0007669"/>
    <property type="project" value="TreeGrafter"/>
</dbReference>
<feature type="region of interest" description="Disordered" evidence="7">
    <location>
        <begin position="204"/>
        <end position="251"/>
    </location>
</feature>
<evidence type="ECO:0000259" key="10">
    <source>
        <dbReference type="Pfam" id="PF16869"/>
    </source>
</evidence>
<feature type="region of interest" description="Disordered" evidence="7">
    <location>
        <begin position="267"/>
        <end position="314"/>
    </location>
</feature>
<dbReference type="InterPro" id="IPR009378">
    <property type="entry name" value="H2_N"/>
</dbReference>
<gene>
    <name evidence="11" type="ORF">D5086_0000145870</name>
</gene>
<dbReference type="GO" id="GO:0000796">
    <property type="term" value="C:condensin complex"/>
    <property type="evidence" value="ECO:0007669"/>
    <property type="project" value="TreeGrafter"/>
</dbReference>
<protein>
    <recommendedName>
        <fullName evidence="3">Condensin-2 complex subunit H2</fullName>
    </recommendedName>
    <alternativeName>
        <fullName evidence="6">Non-SMC condensin II complex subunit H2</fullName>
    </alternativeName>
</protein>
<evidence type="ECO:0000256" key="6">
    <source>
        <dbReference type="ARBA" id="ARBA00030479"/>
    </source>
</evidence>
<feature type="region of interest" description="Disordered" evidence="7">
    <location>
        <begin position="96"/>
        <end position="119"/>
    </location>
</feature>
<feature type="compositionally biased region" description="Acidic residues" evidence="7">
    <location>
        <begin position="289"/>
        <end position="298"/>
    </location>
</feature>
<feature type="domain" description="Condensin II complex subunit H2 N-terminal" evidence="8">
    <location>
        <begin position="11"/>
        <end position="127"/>
    </location>
</feature>
<comment type="similarity">
    <text evidence="2">Belongs to the CND2 H2 (condensin-2 subunit 2) family.</text>
</comment>
<dbReference type="EMBL" id="RCHU01000464">
    <property type="protein sequence ID" value="TKS04160.1"/>
    <property type="molecule type" value="Genomic_DNA"/>
</dbReference>
<keyword evidence="4" id="KW-0226">DNA condensation</keyword>
<comment type="subcellular location">
    <subcellularLocation>
        <location evidence="1">Nucleus</location>
    </subcellularLocation>
</comment>
<dbReference type="InterPro" id="IPR031737">
    <property type="entry name" value="CNDH2_C"/>
</dbReference>
<sequence>MINNNKEEASKYHTVQAERDLEANWEVDLSKKLEDYLLKICSGEIAGNEEDSNVNFAEAALLLQGSVQVYSRKVEYLYNLVLHALDFLSQKRQQEQSEGTSVQTEQSGSRAVSDEENDEFWVSDDVPVDARNCLDASTSKDASFYHFVKPPANLVVLEGDCLDSSGDGGELESYLLATNDLYQDFILLDPCDALAINDFLKADDTGRAQNGPYRGSSIRKTFQSPTRRSGGTANKPSLGKNRDANPMPSPVAGCSFGVNGCKIRPDPPVYDNFDENPGFEMEDRYSDPENAEDSDDSDDPWKPLNPHEPGNLKVKPFKKVKDFRRNGLQSAEKTSITALFPIARMHGTISPELAKIWETQQNKIGNHGNTRSPTLYEKLRQSLTNEGHNIPDTTGNSGNDNEDNAYDTGIPDFGQPDEEISECMNEDSSPPLHEKHDDGGTHFDTYKDFGHGDQRSQASLEDLCRSHLDALLANIAETEKQTELAARVSSWKLKIEQNLEEQDSHPPFDIHAYGERIVDKLSLETDSQKHVMAFTDVVKGQEKHDVARTFSALLQLVNNGEVDFDRSQANTESFCYTAVNPFHVRLLGHKKEQEGRQFQLSKKRVKSPIRKGGPKLGKNGNTRCTPEGKKRRRSRVVEPVDLHSAG</sequence>
<evidence type="ECO:0000256" key="2">
    <source>
        <dbReference type="ARBA" id="ARBA00007844"/>
    </source>
</evidence>
<evidence type="ECO:0000256" key="4">
    <source>
        <dbReference type="ARBA" id="ARBA00023067"/>
    </source>
</evidence>
<dbReference type="GO" id="GO:0005634">
    <property type="term" value="C:nucleus"/>
    <property type="evidence" value="ECO:0007669"/>
    <property type="project" value="UniProtKB-SubCell"/>
</dbReference>
<dbReference type="Pfam" id="PF16869">
    <property type="entry name" value="CNDH2_M"/>
    <property type="match status" value="1"/>
</dbReference>
<dbReference type="AlphaFoldDB" id="A0A4U5Q270"/>
<feature type="compositionally biased region" description="Basic residues" evidence="7">
    <location>
        <begin position="601"/>
        <end position="613"/>
    </location>
</feature>
<proteinExistence type="inferred from homology"/>
<organism evidence="11">
    <name type="scientific">Populus alba</name>
    <name type="common">White poplar</name>
    <dbReference type="NCBI Taxonomy" id="43335"/>
    <lineage>
        <taxon>Eukaryota</taxon>
        <taxon>Viridiplantae</taxon>
        <taxon>Streptophyta</taxon>
        <taxon>Embryophyta</taxon>
        <taxon>Tracheophyta</taxon>
        <taxon>Spermatophyta</taxon>
        <taxon>Magnoliopsida</taxon>
        <taxon>eudicotyledons</taxon>
        <taxon>Gunneridae</taxon>
        <taxon>Pentapetalae</taxon>
        <taxon>rosids</taxon>
        <taxon>fabids</taxon>
        <taxon>Malpighiales</taxon>
        <taxon>Salicaceae</taxon>
        <taxon>Saliceae</taxon>
        <taxon>Populus</taxon>
    </lineage>
</organism>
<feature type="compositionally biased region" description="Polar residues" evidence="7">
    <location>
        <begin position="218"/>
        <end position="235"/>
    </location>
</feature>
<evidence type="ECO:0000259" key="9">
    <source>
        <dbReference type="Pfam" id="PF16858"/>
    </source>
</evidence>
<dbReference type="GO" id="GO:0010032">
    <property type="term" value="P:meiotic chromosome condensation"/>
    <property type="evidence" value="ECO:0007669"/>
    <property type="project" value="TreeGrafter"/>
</dbReference>
<dbReference type="PANTHER" id="PTHR14324:SF3">
    <property type="entry name" value="CONDENSIN-2 COMPLEX SUBUNIT H2"/>
    <property type="match status" value="1"/>
</dbReference>
<evidence type="ECO:0000256" key="1">
    <source>
        <dbReference type="ARBA" id="ARBA00004123"/>
    </source>
</evidence>
<reference evidence="11" key="1">
    <citation type="submission" date="2018-10" db="EMBL/GenBank/DDBJ databases">
        <title>Population genomic analysis revealed the cold adaptation of white poplar.</title>
        <authorList>
            <person name="Liu Y.-J."/>
        </authorList>
    </citation>
    <scope>NUCLEOTIDE SEQUENCE [LARGE SCALE GENOMIC DNA]</scope>
    <source>
        <strain evidence="11">PAL-ZL1</strain>
    </source>
</reference>
<feature type="domain" description="Condensin II complex subunit H2 middle" evidence="10">
    <location>
        <begin position="149"/>
        <end position="298"/>
    </location>
</feature>
<feature type="domain" description="Condensin-2 complex subunit H2 C-terminal" evidence="9">
    <location>
        <begin position="459"/>
        <end position="594"/>
    </location>
</feature>
<dbReference type="STRING" id="43335.A0A4U5Q270"/>
<evidence type="ECO:0000256" key="3">
    <source>
        <dbReference type="ARBA" id="ARBA00016903"/>
    </source>
</evidence>
<name>A0A4U5Q270_POPAL</name>
<feature type="compositionally biased region" description="Basic and acidic residues" evidence="7">
    <location>
        <begin position="635"/>
        <end position="646"/>
    </location>
</feature>
<dbReference type="Pfam" id="PF06278">
    <property type="entry name" value="CNDH2_N"/>
    <property type="match status" value="1"/>
</dbReference>
<accession>A0A4U5Q270</accession>
<dbReference type="GO" id="GO:0051306">
    <property type="term" value="P:mitotic sister chromatid separation"/>
    <property type="evidence" value="ECO:0007669"/>
    <property type="project" value="TreeGrafter"/>
</dbReference>
<evidence type="ECO:0000313" key="11">
    <source>
        <dbReference type="EMBL" id="TKS04160.1"/>
    </source>
</evidence>
<feature type="compositionally biased region" description="Polar residues" evidence="7">
    <location>
        <begin position="96"/>
        <end position="110"/>
    </location>
</feature>
<keyword evidence="5" id="KW-0539">Nucleus</keyword>
<dbReference type="InterPro" id="IPR031739">
    <property type="entry name" value="Ncaph2"/>
</dbReference>
<dbReference type="InterPro" id="IPR031719">
    <property type="entry name" value="H2_M"/>
</dbReference>
<comment type="caution">
    <text evidence="11">The sequence shown here is derived from an EMBL/GenBank/DDBJ whole genome shotgun (WGS) entry which is preliminary data.</text>
</comment>
<evidence type="ECO:0000256" key="5">
    <source>
        <dbReference type="ARBA" id="ARBA00023242"/>
    </source>
</evidence>
<feature type="region of interest" description="Disordered" evidence="7">
    <location>
        <begin position="593"/>
        <end position="646"/>
    </location>
</feature>
<dbReference type="PANTHER" id="PTHR14324">
    <property type="entry name" value="CONDENSIN-2 COMPLEX SUBUNIT H2"/>
    <property type="match status" value="1"/>
</dbReference>
<evidence type="ECO:0000259" key="8">
    <source>
        <dbReference type="Pfam" id="PF06278"/>
    </source>
</evidence>
<evidence type="ECO:0000256" key="7">
    <source>
        <dbReference type="SAM" id="MobiDB-lite"/>
    </source>
</evidence>
<dbReference type="Pfam" id="PF16858">
    <property type="entry name" value="CNDH2_C"/>
    <property type="match status" value="1"/>
</dbReference>